<evidence type="ECO:0000313" key="1">
    <source>
        <dbReference type="EMBL" id="BAQ94468.1"/>
    </source>
</evidence>
<reference evidence="1 2" key="1">
    <citation type="journal article" date="2013" name="PLoS Genet.">
        <title>Expanding the Marine Virosphere Using Metagenomics.</title>
        <authorList>
            <person name="Mizuno C.M."/>
            <person name="Rodriguez-Valera F."/>
            <person name="Kimes N.E."/>
            <person name="Ghai R."/>
        </authorList>
    </citation>
    <scope>NUCLEOTIDE SEQUENCE [LARGE SCALE GENOMIC DNA]</scope>
    <source>
        <strain evidence="1">UvMED-CGR-U-MedDCM-OCT-S38-C3</strain>
    </source>
</reference>
<dbReference type="SUPFAM" id="SSF46785">
    <property type="entry name" value="Winged helix' DNA-binding domain"/>
    <property type="match status" value="1"/>
</dbReference>
<keyword evidence="2" id="KW-1185">Reference proteome</keyword>
<accession>A0A6S4PEE9</accession>
<dbReference type="GeneID" id="55412217"/>
<dbReference type="RefSeq" id="YP_009777965.1">
    <property type="nucleotide sequence ID" value="NC_047707.1"/>
</dbReference>
<name>A0A6S4PEE9_9CAUD</name>
<proteinExistence type="predicted"/>
<dbReference type="EMBL" id="AP013548">
    <property type="protein sequence ID" value="BAQ94468.1"/>
    <property type="molecule type" value="Genomic_DNA"/>
</dbReference>
<protein>
    <submittedName>
        <fullName evidence="1">Uncharacterized protein</fullName>
    </submittedName>
</protein>
<dbReference type="Proteomes" id="UP000504725">
    <property type="component" value="Segment"/>
</dbReference>
<dbReference type="KEGG" id="vg:55412217"/>
<organism evidence="1 2">
    <name type="scientific">uncultured phage_MedDCM-OCT-S38-C3</name>
    <dbReference type="NCBI Taxonomy" id="2740803"/>
    <lineage>
        <taxon>Viruses</taxon>
        <taxon>Duplodnaviria</taxon>
        <taxon>Heunggongvirae</taxon>
        <taxon>Uroviricota</taxon>
        <taxon>Caudoviricetes</taxon>
        <taxon>Autographivirales</taxon>
        <taxon>Stopalavirus</taxon>
        <taxon>Stopalavirus S38C3</taxon>
    </lineage>
</organism>
<evidence type="ECO:0000313" key="2">
    <source>
        <dbReference type="Proteomes" id="UP000504725"/>
    </source>
</evidence>
<dbReference type="InterPro" id="IPR036390">
    <property type="entry name" value="WH_DNA-bd_sf"/>
</dbReference>
<sequence>MRSTKASITNPWMSLYLKDVAAVTAKICSRDLKPMDAAVFLGLAGEADFSTGRINLTSADIGEKLGIEAGTVRGCIGRLKKQHLVRWVKHKTSTFYCINPWVLKPATAQSCNFIEQCFREA</sequence>